<feature type="site" description="Interaction with DNA" evidence="8">
    <location>
        <position position="158"/>
    </location>
</feature>
<dbReference type="InterPro" id="IPR000380">
    <property type="entry name" value="Topo_IA"/>
</dbReference>
<feature type="site" description="Interaction with DNA" evidence="8">
    <location>
        <position position="162"/>
    </location>
</feature>
<dbReference type="InterPro" id="IPR003602">
    <property type="entry name" value="Topo_IA_DNA-bd_dom"/>
</dbReference>
<evidence type="ECO:0000256" key="5">
    <source>
        <dbReference type="ARBA" id="ARBA00023029"/>
    </source>
</evidence>
<dbReference type="Gene3D" id="1.10.460.10">
    <property type="entry name" value="Topoisomerase I, domain 2"/>
    <property type="match status" value="1"/>
</dbReference>
<dbReference type="Proteomes" id="UP001185706">
    <property type="component" value="Unassembled WGS sequence"/>
</dbReference>
<dbReference type="InterPro" id="IPR013824">
    <property type="entry name" value="Topo_IA_cen_sub1"/>
</dbReference>
<feature type="domain" description="Toprim" evidence="10">
    <location>
        <begin position="9"/>
        <end position="133"/>
    </location>
</feature>
<keyword evidence="3" id="KW-0479">Metal-binding</keyword>
<evidence type="ECO:0000256" key="8">
    <source>
        <dbReference type="HAMAP-Rule" id="MF_00952"/>
    </source>
</evidence>
<feature type="site" description="Interaction with DNA" evidence="8">
    <location>
        <position position="159"/>
    </location>
</feature>
<comment type="subunit">
    <text evidence="8">Monomer.</text>
</comment>
<protein>
    <recommendedName>
        <fullName evidence="8">DNA topoisomerase 1</fullName>
        <ecNumber evidence="8">5.6.2.1</ecNumber>
    </recommendedName>
    <alternativeName>
        <fullName evidence="8">DNA topoisomerase I</fullName>
    </alternativeName>
</protein>
<comment type="catalytic activity">
    <reaction evidence="1 8">
        <text>ATP-independent breakage of single-stranded DNA, followed by passage and rejoining.</text>
        <dbReference type="EC" id="5.6.2.1"/>
    </reaction>
</comment>
<feature type="compositionally biased region" description="Basic residues" evidence="9">
    <location>
        <begin position="942"/>
        <end position="974"/>
    </location>
</feature>
<dbReference type="InterPro" id="IPR023406">
    <property type="entry name" value="Topo_IA_AS"/>
</dbReference>
<dbReference type="InterPro" id="IPR003601">
    <property type="entry name" value="Topo_IA_2"/>
</dbReference>
<dbReference type="InterPro" id="IPR013825">
    <property type="entry name" value="Topo_IA_cen_sub2"/>
</dbReference>
<gene>
    <name evidence="8 12" type="primary">topA</name>
    <name evidence="12" type="ORF">RAE03_08945</name>
</gene>
<name>A0AAE4NN66_9CORY</name>
<dbReference type="Pfam" id="PF01751">
    <property type="entry name" value="Toprim"/>
    <property type="match status" value="1"/>
</dbReference>
<feature type="active site" description="O-(5'-phospho-DNA)-tyrosine intermediate" evidence="8">
    <location>
        <position position="331"/>
    </location>
</feature>
<reference evidence="12" key="1">
    <citation type="submission" date="2023-08" db="EMBL/GenBank/DDBJ databases">
        <title>Genomic characterization of the C. tuberculostearicum species complex, a ubiquitous member of the human skin microbiome.</title>
        <authorList>
            <person name="Ahmed N."/>
            <person name="Deming C."/>
            <person name="Conlan S."/>
            <person name="Segre J."/>
        </authorList>
    </citation>
    <scope>NUCLEOTIDE SEQUENCE</scope>
    <source>
        <strain evidence="12">CTNIH22</strain>
    </source>
</reference>
<dbReference type="EC" id="5.6.2.1" evidence="8"/>
<feature type="region of interest" description="Disordered" evidence="9">
    <location>
        <begin position="730"/>
        <end position="760"/>
    </location>
</feature>
<dbReference type="SMART" id="SM00436">
    <property type="entry name" value="TOP1Bc"/>
    <property type="match status" value="1"/>
</dbReference>
<dbReference type="Gene3D" id="3.40.50.140">
    <property type="match status" value="1"/>
</dbReference>
<dbReference type="InterPro" id="IPR005733">
    <property type="entry name" value="TopoI_bac-type"/>
</dbReference>
<dbReference type="Pfam" id="PF13368">
    <property type="entry name" value="Toprim_C_rpt"/>
    <property type="match status" value="4"/>
</dbReference>
<evidence type="ECO:0000259" key="10">
    <source>
        <dbReference type="PROSITE" id="PS50880"/>
    </source>
</evidence>
<dbReference type="InterPro" id="IPR006171">
    <property type="entry name" value="TOPRIM_dom"/>
</dbReference>
<evidence type="ECO:0000256" key="3">
    <source>
        <dbReference type="ARBA" id="ARBA00022723"/>
    </source>
</evidence>
<keyword evidence="5 8" id="KW-0799">Topoisomerase</keyword>
<evidence type="ECO:0000256" key="7">
    <source>
        <dbReference type="ARBA" id="ARBA00023235"/>
    </source>
</evidence>
<dbReference type="InterPro" id="IPR013497">
    <property type="entry name" value="Topo_IA_cen"/>
</dbReference>
<keyword evidence="6 8" id="KW-0238">DNA-binding</keyword>
<dbReference type="SUPFAM" id="SSF56712">
    <property type="entry name" value="Prokaryotic type I DNA topoisomerase"/>
    <property type="match status" value="1"/>
</dbReference>
<evidence type="ECO:0000256" key="1">
    <source>
        <dbReference type="ARBA" id="ARBA00000213"/>
    </source>
</evidence>
<comment type="similarity">
    <text evidence="2 8">Belongs to the type IA topoisomerase family.</text>
</comment>
<dbReference type="InterPro" id="IPR013826">
    <property type="entry name" value="Topo_IA_cen_sub3"/>
</dbReference>
<dbReference type="PANTHER" id="PTHR42785">
    <property type="entry name" value="DNA TOPOISOMERASE, TYPE IA, CORE"/>
    <property type="match status" value="1"/>
</dbReference>
<dbReference type="PROSITE" id="PS00396">
    <property type="entry name" value="TOPO_IA_1"/>
    <property type="match status" value="1"/>
</dbReference>
<dbReference type="CDD" id="cd03363">
    <property type="entry name" value="TOPRIM_TopoIA_TopoI"/>
    <property type="match status" value="1"/>
</dbReference>
<evidence type="ECO:0000256" key="2">
    <source>
        <dbReference type="ARBA" id="ARBA00009446"/>
    </source>
</evidence>
<dbReference type="InterPro" id="IPR025589">
    <property type="entry name" value="Toprim_C_rpt"/>
</dbReference>
<evidence type="ECO:0000256" key="6">
    <source>
        <dbReference type="ARBA" id="ARBA00023125"/>
    </source>
</evidence>
<feature type="domain" description="Topo IA-type catalytic" evidence="11">
    <location>
        <begin position="148"/>
        <end position="601"/>
    </location>
</feature>
<proteinExistence type="inferred from homology"/>
<dbReference type="HAMAP" id="MF_00952">
    <property type="entry name" value="Topoisom_1_prok"/>
    <property type="match status" value="1"/>
</dbReference>
<dbReference type="GO" id="GO:0046872">
    <property type="term" value="F:metal ion binding"/>
    <property type="evidence" value="ECO:0007669"/>
    <property type="project" value="UniProtKB-KW"/>
</dbReference>
<dbReference type="AlphaFoldDB" id="A0AAE4NN66"/>
<dbReference type="PROSITE" id="PS52039">
    <property type="entry name" value="TOPO_IA_2"/>
    <property type="match status" value="1"/>
</dbReference>
<dbReference type="GO" id="GO:0003917">
    <property type="term" value="F:DNA topoisomerase type I (single strand cut, ATP-independent) activity"/>
    <property type="evidence" value="ECO:0007669"/>
    <property type="project" value="UniProtKB-UniRule"/>
</dbReference>
<sequence length="991" mass="109273">MAEAAGPGKTLVIVESATKAKKIQPYLGDNYIVEASVGHIRDLPRGAADVPAKYKKESWARLGVNPEDDFAPLYVVSPDKKKKVADLKSKLKQCDQLYLATDPDREGEAIAWHLLEVLKPKVPVRRMVFNEITKSAILEAADNTRDLDYNLIDAQETRRILDRLYGYEVSPVLWKKVMPRLSAGRVQSVATRVIVERERERMAFIPADYWDLAATLDTGAADADNPATFDARLTAVNSKRVALGRDFDDRGNVKSKDVIVITEPQAKALESALQGAGMEVAGVEHKPYTRKPYAPFMTSTLQQEAGRRLHFTSERTMRIAQRLYENGHITYMRTDSTSLSKQGLAAARNSATSIYGAEYVSDSPRVYDRKVKNSQEAHEAIRPAGESFATPGQLSGQLDAEEFKLYDLIWKRTVASQMADAKGTSMKVTVAGNATTDNGSYDVEFSATGRTITFPGFLKAYGADDAKGDKKGDTRLPHLEEGRALTAKEVSAEGHSTNPPARYTEASLVKKMEDLGIGRPSTYASIIKTIQDRGYVVSRGNALVPSWVAFAVVGLLEENFTELVDYDFTSSMEDELDQIATGIEDGTAWLNGFYFGNAEANEQKAASIARHGGLKSLIDVNLEAIDARKVNSLLLYTDAEGRDVFVRVGRYGPYIERAVGTNDDGSIEYQRANLSETVTPDGLNEELAEKLFATPQGGRELGENPENGRMIVAKEGRFGPYVTEIVRDDEREKAEGEAEEVVAKERAEEDKQRAEEGKRAKNWETKTAAKQKEKRVKEYIENKLKPGTASLFSSMEPSTVTLEEALKLLSLPREVGEDDGVMITAQNGRYGPYLKKGNDSRSLAKEEQIFTVTLDEARRIYAEPKRRGRAAAQPPIKQLGDNDVSGKPMTVKDGRFGPYVTDGTTNASLRRGDDPEQLTDARANELLSERRAKEASGETKKKSTKKSSRKTTKKKATKKATKKSTKKAGKKATKKPSPGTKNVVKAGSRKK</sequence>
<dbReference type="InterPro" id="IPR023405">
    <property type="entry name" value="Topo_IA_core_domain"/>
</dbReference>
<evidence type="ECO:0000256" key="9">
    <source>
        <dbReference type="SAM" id="MobiDB-lite"/>
    </source>
</evidence>
<dbReference type="GO" id="GO:0003677">
    <property type="term" value="F:DNA binding"/>
    <property type="evidence" value="ECO:0007669"/>
    <property type="project" value="UniProtKB-KW"/>
</dbReference>
<dbReference type="InterPro" id="IPR034149">
    <property type="entry name" value="TOPRIM_TopoI"/>
</dbReference>
<feature type="site" description="Interaction with DNA" evidence="8">
    <location>
        <position position="167"/>
    </location>
</feature>
<dbReference type="PROSITE" id="PS50880">
    <property type="entry name" value="TOPRIM"/>
    <property type="match status" value="1"/>
</dbReference>
<feature type="site" description="Interaction with DNA" evidence="8">
    <location>
        <position position="533"/>
    </location>
</feature>
<feature type="compositionally biased region" description="Basic and acidic residues" evidence="9">
    <location>
        <begin position="927"/>
        <end position="941"/>
    </location>
</feature>
<feature type="site" description="Interaction with DNA" evidence="8">
    <location>
        <position position="174"/>
    </location>
</feature>
<dbReference type="NCBIfam" id="TIGR01051">
    <property type="entry name" value="topA_bact"/>
    <property type="match status" value="1"/>
</dbReference>
<dbReference type="CDD" id="cd00186">
    <property type="entry name" value="TOP1Ac"/>
    <property type="match status" value="1"/>
</dbReference>
<dbReference type="SMART" id="SM00493">
    <property type="entry name" value="TOPRIM"/>
    <property type="match status" value="1"/>
</dbReference>
<accession>A0AAE4NN66</accession>
<evidence type="ECO:0000313" key="13">
    <source>
        <dbReference type="Proteomes" id="UP001185706"/>
    </source>
</evidence>
<evidence type="ECO:0000256" key="4">
    <source>
        <dbReference type="ARBA" id="ARBA00022842"/>
    </source>
</evidence>
<comment type="function">
    <text evidence="8">Releases the supercoiling and torsional tension of DNA, which is introduced during the DNA replication and transcription, by transiently cleaving and rejoining one strand of the DNA duplex. Introduces a single-strand break via transesterification at a target site in duplex DNA. The scissile phosphodiester is attacked by the catalytic tyrosine of the enzyme, resulting in the formation of a DNA-(5'-phosphotyrosyl)-enzyme intermediate and the expulsion of a 3'-OH DNA strand. The free DNA strand then undergoes passage around the unbroken strand, thus removing DNA supercoils. Finally, in the religation step, the DNA 3'-OH attacks the covalent intermediate to expel the active-site tyrosine and restore the DNA phosphodiester backbone.</text>
</comment>
<dbReference type="Pfam" id="PF01131">
    <property type="entry name" value="Topoisom_bac"/>
    <property type="match status" value="1"/>
</dbReference>
<evidence type="ECO:0000313" key="12">
    <source>
        <dbReference type="EMBL" id="MDV2419895.1"/>
    </source>
</evidence>
<feature type="site" description="Interaction with DNA" evidence="8">
    <location>
        <position position="333"/>
    </location>
</feature>
<dbReference type="EMBL" id="JAVBIB010000014">
    <property type="protein sequence ID" value="MDV2419895.1"/>
    <property type="molecule type" value="Genomic_DNA"/>
</dbReference>
<dbReference type="PRINTS" id="PR00417">
    <property type="entry name" value="PRTPISMRASEI"/>
</dbReference>
<dbReference type="SMART" id="SM00437">
    <property type="entry name" value="TOP1Ac"/>
    <property type="match status" value="1"/>
</dbReference>
<keyword evidence="7 8" id="KW-0413">Isomerase</keyword>
<dbReference type="PANTHER" id="PTHR42785:SF1">
    <property type="entry name" value="DNA TOPOISOMERASE"/>
    <property type="match status" value="1"/>
</dbReference>
<dbReference type="RefSeq" id="WP_316993652.1">
    <property type="nucleotide sequence ID" value="NZ_JAVBIB010000014.1"/>
</dbReference>
<dbReference type="GO" id="GO:0006265">
    <property type="term" value="P:DNA topological change"/>
    <property type="evidence" value="ECO:0007669"/>
    <property type="project" value="UniProtKB-UniRule"/>
</dbReference>
<organism evidence="12 13">
    <name type="scientific">Corynebacterium tuberculostearicum</name>
    <dbReference type="NCBI Taxonomy" id="38304"/>
    <lineage>
        <taxon>Bacteria</taxon>
        <taxon>Bacillati</taxon>
        <taxon>Actinomycetota</taxon>
        <taxon>Actinomycetes</taxon>
        <taxon>Mycobacteriales</taxon>
        <taxon>Corynebacteriaceae</taxon>
        <taxon>Corynebacterium</taxon>
    </lineage>
</organism>
<comment type="caution">
    <text evidence="12">The sequence shown here is derived from an EMBL/GenBank/DDBJ whole genome shotgun (WGS) entry which is preliminary data.</text>
</comment>
<keyword evidence="4" id="KW-0460">Magnesium</keyword>
<evidence type="ECO:0000259" key="11">
    <source>
        <dbReference type="PROSITE" id="PS52039"/>
    </source>
</evidence>
<feature type="region of interest" description="Interaction with DNA" evidence="8">
    <location>
        <begin position="182"/>
        <end position="187"/>
    </location>
</feature>
<dbReference type="InterPro" id="IPR028612">
    <property type="entry name" value="Topoisom_1_IA"/>
</dbReference>
<dbReference type="Gene3D" id="1.10.290.10">
    <property type="entry name" value="Topoisomerase I, domain 4"/>
    <property type="match status" value="1"/>
</dbReference>
<feature type="site" description="Interaction with DNA" evidence="8">
    <location>
        <position position="39"/>
    </location>
</feature>
<dbReference type="Gene3D" id="2.70.20.10">
    <property type="entry name" value="Topoisomerase I, domain 3"/>
    <property type="match status" value="1"/>
</dbReference>
<feature type="region of interest" description="Disordered" evidence="9">
    <location>
        <begin position="861"/>
        <end position="991"/>
    </location>
</feature>